<dbReference type="SUPFAM" id="SSF51735">
    <property type="entry name" value="NAD(P)-binding Rossmann-fold domains"/>
    <property type="match status" value="1"/>
</dbReference>
<evidence type="ECO:0000313" key="5">
    <source>
        <dbReference type="Proteomes" id="UP000035268"/>
    </source>
</evidence>
<organism evidence="4 5">
    <name type="scientific">Kiritimatiella glycovorans</name>
    <dbReference type="NCBI Taxonomy" id="1307763"/>
    <lineage>
        <taxon>Bacteria</taxon>
        <taxon>Pseudomonadati</taxon>
        <taxon>Kiritimatiellota</taxon>
        <taxon>Kiritimatiellia</taxon>
        <taxon>Kiritimatiellales</taxon>
        <taxon>Kiritimatiellaceae</taxon>
        <taxon>Kiritimatiella</taxon>
    </lineage>
</organism>
<dbReference type="EMBL" id="CP010904">
    <property type="protein sequence ID" value="AKJ65113.1"/>
    <property type="molecule type" value="Genomic_DNA"/>
</dbReference>
<dbReference type="GO" id="GO:0016491">
    <property type="term" value="F:oxidoreductase activity"/>
    <property type="evidence" value="ECO:0007669"/>
    <property type="project" value="UniProtKB-KW"/>
</dbReference>
<dbReference type="Pfam" id="PF00106">
    <property type="entry name" value="adh_short"/>
    <property type="match status" value="1"/>
</dbReference>
<dbReference type="Gene3D" id="3.40.50.720">
    <property type="entry name" value="NAD(P)-binding Rossmann-like Domain"/>
    <property type="match status" value="1"/>
</dbReference>
<dbReference type="InterPro" id="IPR002347">
    <property type="entry name" value="SDR_fam"/>
</dbReference>
<keyword evidence="5" id="KW-1185">Reference proteome</keyword>
<accession>A0A0G3EFI6</accession>
<name>A0A0G3EFI6_9BACT</name>
<gene>
    <name evidence="4" type="primary">acr1</name>
    <name evidence="4" type="ORF">L21SP4_01877</name>
</gene>
<dbReference type="PANTHER" id="PTHR44196:SF1">
    <property type="entry name" value="DEHYDROGENASE_REDUCTASE SDR FAMILY MEMBER 7B"/>
    <property type="match status" value="1"/>
</dbReference>
<dbReference type="Proteomes" id="UP000035268">
    <property type="component" value="Chromosome"/>
</dbReference>
<comment type="similarity">
    <text evidence="1 3">Belongs to the short-chain dehydrogenases/reductases (SDR) family.</text>
</comment>
<evidence type="ECO:0000256" key="3">
    <source>
        <dbReference type="RuleBase" id="RU000363"/>
    </source>
</evidence>
<dbReference type="STRING" id="1307763.L21SP4_01877"/>
<dbReference type="InterPro" id="IPR020904">
    <property type="entry name" value="Sc_DH/Rdtase_CS"/>
</dbReference>
<dbReference type="EC" id="1.2.1.-" evidence="4"/>
<sequence>MKLEGRTILITGGATGIGFAMAGQLARRGNRVALCARTPEAVEAAAGAIPGARGLVCDVAVEDDRRKLQDRLTAEGWRIDVLINNAGVGEAYDFARTPDAGERARREIEIDLIAPVRMTHRFLPVLMEAGEAAVINVTSGYALRPAPVAPGYTAAKSGLHFFTCSLRVQLAGTGVEVFEVLPPMTDTRMTRGAAVHKMSAAAVARKALRGIERGRKEICIGEVRWLKAATRWGPGWADRVLRHYPVPVREVLADAGDP</sequence>
<protein>
    <submittedName>
        <fullName evidence="4">Fatty acyl-CoA reductase</fullName>
        <ecNumber evidence="4">1.2.1.-</ecNumber>
    </submittedName>
</protein>
<dbReference type="OrthoDB" id="9810734at2"/>
<dbReference type="PRINTS" id="PR00081">
    <property type="entry name" value="GDHRDH"/>
</dbReference>
<dbReference type="InterPro" id="IPR036291">
    <property type="entry name" value="NAD(P)-bd_dom_sf"/>
</dbReference>
<evidence type="ECO:0000313" key="4">
    <source>
        <dbReference type="EMBL" id="AKJ65113.1"/>
    </source>
</evidence>
<dbReference type="AlphaFoldDB" id="A0A0G3EFI6"/>
<dbReference type="KEGG" id="vbl:L21SP4_01877"/>
<reference evidence="5" key="1">
    <citation type="submission" date="2015-02" db="EMBL/GenBank/DDBJ databases">
        <title>Description and complete genome sequence of the first cultured representative of the subdivision 5 of the Verrucomicrobia phylum.</title>
        <authorList>
            <person name="Spring S."/>
            <person name="Bunk B."/>
            <person name="Sproer C."/>
            <person name="Klenk H.-P."/>
        </authorList>
    </citation>
    <scope>NUCLEOTIDE SEQUENCE [LARGE SCALE GENOMIC DNA]</scope>
    <source>
        <strain evidence="5">L21-Fru-AB</strain>
    </source>
</reference>
<proteinExistence type="inferred from homology"/>
<reference evidence="4 5" key="2">
    <citation type="journal article" date="2016" name="ISME J.">
        <title>Characterization of the first cultured representative of Verrucomicrobia subdivision 5 indicates the proposal of a novel phylum.</title>
        <authorList>
            <person name="Spring S."/>
            <person name="Bunk B."/>
            <person name="Sproer C."/>
            <person name="Schumann P."/>
            <person name="Rohde M."/>
            <person name="Tindall B.J."/>
            <person name="Klenk H.P."/>
        </authorList>
    </citation>
    <scope>NUCLEOTIDE SEQUENCE [LARGE SCALE GENOMIC DNA]</scope>
    <source>
        <strain evidence="4 5">L21-Fru-AB</strain>
    </source>
</reference>
<dbReference type="RefSeq" id="WP_052882379.1">
    <property type="nucleotide sequence ID" value="NZ_CP010904.1"/>
</dbReference>
<keyword evidence="2 4" id="KW-0560">Oxidoreductase</keyword>
<evidence type="ECO:0000256" key="2">
    <source>
        <dbReference type="ARBA" id="ARBA00023002"/>
    </source>
</evidence>
<evidence type="ECO:0000256" key="1">
    <source>
        <dbReference type="ARBA" id="ARBA00006484"/>
    </source>
</evidence>
<dbReference type="PROSITE" id="PS00061">
    <property type="entry name" value="ADH_SHORT"/>
    <property type="match status" value="1"/>
</dbReference>
<dbReference type="PRINTS" id="PR00080">
    <property type="entry name" value="SDRFAMILY"/>
</dbReference>
<dbReference type="PANTHER" id="PTHR44196">
    <property type="entry name" value="DEHYDROGENASE/REDUCTASE SDR FAMILY MEMBER 7B"/>
    <property type="match status" value="1"/>
</dbReference>
<dbReference type="GO" id="GO:0016020">
    <property type="term" value="C:membrane"/>
    <property type="evidence" value="ECO:0007669"/>
    <property type="project" value="TreeGrafter"/>
</dbReference>